<feature type="compositionally biased region" description="Low complexity" evidence="4">
    <location>
        <begin position="513"/>
        <end position="528"/>
    </location>
</feature>
<evidence type="ECO:0000256" key="2">
    <source>
        <dbReference type="RuleBase" id="RU362097"/>
    </source>
</evidence>
<dbReference type="PROSITE" id="PS51257">
    <property type="entry name" value="PROKAR_LIPOPROTEIN"/>
    <property type="match status" value="1"/>
</dbReference>
<dbReference type="Gene3D" id="1.20.1600.10">
    <property type="entry name" value="Outer membrane efflux proteins (OEP)"/>
    <property type="match status" value="1"/>
</dbReference>
<comment type="caution">
    <text evidence="5">The sequence shown here is derived from an EMBL/GenBank/DDBJ whole genome shotgun (WGS) entry which is preliminary data.</text>
</comment>
<accession>A0A7X9X296</accession>
<keyword evidence="2" id="KW-0564">Palmitate</keyword>
<dbReference type="AlphaFoldDB" id="A0A7X9X296"/>
<organism evidence="5 6">
    <name type="scientific">Paraburkholderia antibiotica</name>
    <dbReference type="NCBI Taxonomy" id="2728839"/>
    <lineage>
        <taxon>Bacteria</taxon>
        <taxon>Pseudomonadati</taxon>
        <taxon>Pseudomonadota</taxon>
        <taxon>Betaproteobacteria</taxon>
        <taxon>Burkholderiales</taxon>
        <taxon>Burkholderiaceae</taxon>
        <taxon>Paraburkholderia</taxon>
    </lineage>
</organism>
<comment type="subcellular location">
    <subcellularLocation>
        <location evidence="2">Cell membrane</location>
        <topology evidence="2">Lipid-anchor</topology>
    </subcellularLocation>
</comment>
<proteinExistence type="inferred from homology"/>
<dbReference type="PANTHER" id="PTHR30203">
    <property type="entry name" value="OUTER MEMBRANE CATION EFFLUX PROTEIN"/>
    <property type="match status" value="1"/>
</dbReference>
<feature type="region of interest" description="Disordered" evidence="4">
    <location>
        <begin position="501"/>
        <end position="528"/>
    </location>
</feature>
<dbReference type="InterPro" id="IPR003423">
    <property type="entry name" value="OMP_efflux"/>
</dbReference>
<dbReference type="SUPFAM" id="SSF56954">
    <property type="entry name" value="Outer membrane efflux proteins (OEP)"/>
    <property type="match status" value="1"/>
</dbReference>
<dbReference type="EMBL" id="JABBFZ010000002">
    <property type="protein sequence ID" value="NML30118.1"/>
    <property type="molecule type" value="Genomic_DNA"/>
</dbReference>
<feature type="chain" id="PRO_5031596347" evidence="2">
    <location>
        <begin position="27"/>
        <end position="528"/>
    </location>
</feature>
<dbReference type="Pfam" id="PF02321">
    <property type="entry name" value="OEP"/>
    <property type="match status" value="2"/>
</dbReference>
<keyword evidence="3" id="KW-0175">Coiled coil</keyword>
<reference evidence="5 6" key="1">
    <citation type="submission" date="2020-04" db="EMBL/GenBank/DDBJ databases">
        <title>Paraburkholderia sp. G-4-1-8 isolated from soil.</title>
        <authorList>
            <person name="Dahal R.H."/>
        </authorList>
    </citation>
    <scope>NUCLEOTIDE SEQUENCE [LARGE SCALE GENOMIC DNA]</scope>
    <source>
        <strain evidence="5 6">G-4-1-8</strain>
    </source>
</reference>
<sequence>MKAVPFRSPCLVGAACIVVAASLALGGCVTVGPDFKEPDVTLEDQWYESLPAAAQHAPANEAAWWTAFDDPVLTALEQRALERNLSLQIAGLHIFKARAQLAISEQDLLPQSGSVSGGANHINTSGVGPFPPTHLWAEHLHVSAGWELDFWGKYRRQIESDRAQLRVSEAAYDNALVSLFADVANAYIDLRALEQRIAVAQQNLKSVQQSLALTQSRYRHGAATQLDVEQAATLVAETEAQIPPLVKARAQDRDTLAVLLADPVSAVDAQLQGRSAVPVPPTQIDAGIPADLLRRRPDVRQAALNAAAQSALIGVQKAKLYPSLSLTGLFGMSSGEQHGIGLYPWGSKTLGLFSAGISVPILERGQLKNAVRIQDAAFQEAVFDYQNTVLQAQKEVEDAIAGLRTSLDALAASSRAVDASQRALKLANAQYRSGDVTYDTVLDASRSALRDGDSLAQNQGIAALAAVSLYRALGGGWEVARGQQVVSEQIAAQMAQRTDWGRLLNPPANSPLARAGASGISSGEAAEK</sequence>
<dbReference type="NCBIfam" id="TIGR01845">
    <property type="entry name" value="outer_NodT"/>
    <property type="match status" value="1"/>
</dbReference>
<evidence type="ECO:0000313" key="5">
    <source>
        <dbReference type="EMBL" id="NML30118.1"/>
    </source>
</evidence>
<dbReference type="PANTHER" id="PTHR30203:SF32">
    <property type="entry name" value="CATION EFFLUX SYSTEM PROTEIN CUSC"/>
    <property type="match status" value="1"/>
</dbReference>
<keyword evidence="2" id="KW-1134">Transmembrane beta strand</keyword>
<protein>
    <submittedName>
        <fullName evidence="5">Efflux transporter outer membrane subunit</fullName>
    </submittedName>
</protein>
<keyword evidence="2" id="KW-0812">Transmembrane</keyword>
<evidence type="ECO:0000313" key="6">
    <source>
        <dbReference type="Proteomes" id="UP000583127"/>
    </source>
</evidence>
<evidence type="ECO:0000256" key="4">
    <source>
        <dbReference type="SAM" id="MobiDB-lite"/>
    </source>
</evidence>
<keyword evidence="2" id="KW-0732">Signal</keyword>
<dbReference type="Proteomes" id="UP000583127">
    <property type="component" value="Unassembled WGS sequence"/>
</dbReference>
<dbReference type="GO" id="GO:0015562">
    <property type="term" value="F:efflux transmembrane transporter activity"/>
    <property type="evidence" value="ECO:0007669"/>
    <property type="project" value="InterPro"/>
</dbReference>
<gene>
    <name evidence="5" type="ORF">HHL14_04655</name>
</gene>
<dbReference type="InterPro" id="IPR010131">
    <property type="entry name" value="MdtP/NodT-like"/>
</dbReference>
<name>A0A7X9X296_9BURK</name>
<feature type="coiled-coil region" evidence="3">
    <location>
        <begin position="183"/>
        <end position="210"/>
    </location>
</feature>
<evidence type="ECO:0000256" key="1">
    <source>
        <dbReference type="ARBA" id="ARBA00007613"/>
    </source>
</evidence>
<dbReference type="Gene3D" id="2.20.200.10">
    <property type="entry name" value="Outer membrane efflux proteins (OEP)"/>
    <property type="match status" value="1"/>
</dbReference>
<keyword evidence="6" id="KW-1185">Reference proteome</keyword>
<keyword evidence="2" id="KW-0472">Membrane</keyword>
<comment type="similarity">
    <text evidence="1 2">Belongs to the outer membrane factor (OMF) (TC 1.B.17) family.</text>
</comment>
<feature type="signal peptide" evidence="2">
    <location>
        <begin position="1"/>
        <end position="26"/>
    </location>
</feature>
<dbReference type="RefSeq" id="WP_169496409.1">
    <property type="nucleotide sequence ID" value="NZ_JABBFZ010000002.1"/>
</dbReference>
<dbReference type="GO" id="GO:0005886">
    <property type="term" value="C:plasma membrane"/>
    <property type="evidence" value="ECO:0007669"/>
    <property type="project" value="UniProtKB-SubCell"/>
</dbReference>
<evidence type="ECO:0000256" key="3">
    <source>
        <dbReference type="SAM" id="Coils"/>
    </source>
</evidence>
<keyword evidence="2" id="KW-0449">Lipoprotein</keyword>